<gene>
    <name evidence="2" type="ORF">Gotri_023967</name>
</gene>
<feature type="domain" description="DUF4283" evidence="1">
    <location>
        <begin position="33"/>
        <end position="107"/>
    </location>
</feature>
<evidence type="ECO:0000313" key="2">
    <source>
        <dbReference type="EMBL" id="MBA0761296.1"/>
    </source>
</evidence>
<dbReference type="PANTHER" id="PTHR31286:SF99">
    <property type="entry name" value="DUF4283 DOMAIN-CONTAINING PROTEIN"/>
    <property type="match status" value="1"/>
</dbReference>
<accession>A0A7J9DKN3</accession>
<reference evidence="2 3" key="1">
    <citation type="journal article" date="2019" name="Genome Biol. Evol.">
        <title>Insights into the evolution of the New World diploid cottons (Gossypium, subgenus Houzingenia) based on genome sequencing.</title>
        <authorList>
            <person name="Grover C.E."/>
            <person name="Arick M.A. 2nd"/>
            <person name="Thrash A."/>
            <person name="Conover J.L."/>
            <person name="Sanders W.S."/>
            <person name="Peterson D.G."/>
            <person name="Frelichowski J.E."/>
            <person name="Scheffler J.A."/>
            <person name="Scheffler B.E."/>
            <person name="Wendel J.F."/>
        </authorList>
    </citation>
    <scope>NUCLEOTIDE SEQUENCE [LARGE SCALE GENOMIC DNA]</scope>
    <source>
        <strain evidence="2">8</strain>
        <tissue evidence="2">Leaf</tissue>
    </source>
</reference>
<dbReference type="InterPro" id="IPR040256">
    <property type="entry name" value="At4g02000-like"/>
</dbReference>
<evidence type="ECO:0000259" key="1">
    <source>
        <dbReference type="Pfam" id="PF14111"/>
    </source>
</evidence>
<name>A0A7J9DKN3_9ROSI</name>
<organism evidence="2 3">
    <name type="scientific">Gossypium trilobum</name>
    <dbReference type="NCBI Taxonomy" id="34281"/>
    <lineage>
        <taxon>Eukaryota</taxon>
        <taxon>Viridiplantae</taxon>
        <taxon>Streptophyta</taxon>
        <taxon>Embryophyta</taxon>
        <taxon>Tracheophyta</taxon>
        <taxon>Spermatophyta</taxon>
        <taxon>Magnoliopsida</taxon>
        <taxon>eudicotyledons</taxon>
        <taxon>Gunneridae</taxon>
        <taxon>Pentapetalae</taxon>
        <taxon>rosids</taxon>
        <taxon>malvids</taxon>
        <taxon>Malvales</taxon>
        <taxon>Malvaceae</taxon>
        <taxon>Malvoideae</taxon>
        <taxon>Gossypium</taxon>
    </lineage>
</organism>
<dbReference type="InterPro" id="IPR025558">
    <property type="entry name" value="DUF4283"/>
</dbReference>
<proteinExistence type="predicted"/>
<evidence type="ECO:0000313" key="3">
    <source>
        <dbReference type="Proteomes" id="UP000593568"/>
    </source>
</evidence>
<protein>
    <recommendedName>
        <fullName evidence="1">DUF4283 domain-containing protein</fullName>
    </recommendedName>
</protein>
<sequence>MEEEFELKDGDVVDGIPTIIFFDQVHKYIERRMAKTIIMKLLGRSIGFNVLLKKITSLWCPRSPIQLMDLENDYYLIRFNKVVFGGPWVIFGQYLTVRLWSKDFSTSQSKVDTQLVWVRLPGLPEGFYSDFLIRAIGQLLGQVVKLDAHTNSARKGRFARLVCGMYGHNTDFCLGKKAPLLEGESVVDRKVADKLVIPKRTEEEDFIPCILVERRQRRQGRRGSRFVALNGCQDDVLTVINGDMDKVQRGVVIDDN</sequence>
<keyword evidence="3" id="KW-1185">Reference proteome</keyword>
<dbReference type="PANTHER" id="PTHR31286">
    <property type="entry name" value="GLYCINE-RICH CELL WALL STRUCTURAL PROTEIN 1.8-LIKE"/>
    <property type="match status" value="1"/>
</dbReference>
<dbReference type="EMBL" id="JABEZW010000003">
    <property type="protein sequence ID" value="MBA0761296.1"/>
    <property type="molecule type" value="Genomic_DNA"/>
</dbReference>
<dbReference type="AlphaFoldDB" id="A0A7J9DKN3"/>
<dbReference type="Pfam" id="PF14111">
    <property type="entry name" value="DUF4283"/>
    <property type="match status" value="1"/>
</dbReference>
<comment type="caution">
    <text evidence="2">The sequence shown here is derived from an EMBL/GenBank/DDBJ whole genome shotgun (WGS) entry which is preliminary data.</text>
</comment>
<dbReference type="Proteomes" id="UP000593568">
    <property type="component" value="Unassembled WGS sequence"/>
</dbReference>